<reference evidence="1 2" key="1">
    <citation type="journal article" date="2021" name="BMC Genomics">
        <title>Datura genome reveals duplications of psychoactive alkaloid biosynthetic genes and high mutation rate following tissue culture.</title>
        <authorList>
            <person name="Rajewski A."/>
            <person name="Carter-House D."/>
            <person name="Stajich J."/>
            <person name="Litt A."/>
        </authorList>
    </citation>
    <scope>NUCLEOTIDE SEQUENCE [LARGE SCALE GENOMIC DNA]</scope>
    <source>
        <strain evidence="1">AR-01</strain>
    </source>
</reference>
<name>A0ABS8WNF7_DATST</name>
<organism evidence="1 2">
    <name type="scientific">Datura stramonium</name>
    <name type="common">Jimsonweed</name>
    <name type="synonym">Common thornapple</name>
    <dbReference type="NCBI Taxonomy" id="4076"/>
    <lineage>
        <taxon>Eukaryota</taxon>
        <taxon>Viridiplantae</taxon>
        <taxon>Streptophyta</taxon>
        <taxon>Embryophyta</taxon>
        <taxon>Tracheophyta</taxon>
        <taxon>Spermatophyta</taxon>
        <taxon>Magnoliopsida</taxon>
        <taxon>eudicotyledons</taxon>
        <taxon>Gunneridae</taxon>
        <taxon>Pentapetalae</taxon>
        <taxon>asterids</taxon>
        <taxon>lamiids</taxon>
        <taxon>Solanales</taxon>
        <taxon>Solanaceae</taxon>
        <taxon>Solanoideae</taxon>
        <taxon>Datureae</taxon>
        <taxon>Datura</taxon>
    </lineage>
</organism>
<proteinExistence type="predicted"/>
<protein>
    <submittedName>
        <fullName evidence="1">Uncharacterized protein</fullName>
    </submittedName>
</protein>
<sequence length="97" mass="11061">MESRDNKGKEVVVADKCLKRLSKGTKGSKSPPAKAPPTRRFRVKAIEDHGLKWFNTQKEAKYAPENLIDERCLALEYPTIRDTIREIGLGYVFVEPE</sequence>
<accession>A0ABS8WNF7</accession>
<evidence type="ECO:0000313" key="1">
    <source>
        <dbReference type="EMBL" id="MCE3051556.1"/>
    </source>
</evidence>
<dbReference type="EMBL" id="JACEIK010008721">
    <property type="protein sequence ID" value="MCE3051556.1"/>
    <property type="molecule type" value="Genomic_DNA"/>
</dbReference>
<feature type="non-terminal residue" evidence="1">
    <location>
        <position position="97"/>
    </location>
</feature>
<dbReference type="Proteomes" id="UP000823775">
    <property type="component" value="Unassembled WGS sequence"/>
</dbReference>
<comment type="caution">
    <text evidence="1">The sequence shown here is derived from an EMBL/GenBank/DDBJ whole genome shotgun (WGS) entry which is preliminary data.</text>
</comment>
<keyword evidence="2" id="KW-1185">Reference proteome</keyword>
<gene>
    <name evidence="1" type="ORF">HAX54_050181</name>
</gene>
<evidence type="ECO:0000313" key="2">
    <source>
        <dbReference type="Proteomes" id="UP000823775"/>
    </source>
</evidence>